<comment type="subcellular location">
    <subcellularLocation>
        <location evidence="3">Cytoplasm</location>
    </subcellularLocation>
</comment>
<dbReference type="GO" id="GO:0005737">
    <property type="term" value="C:cytoplasm"/>
    <property type="evidence" value="ECO:0007669"/>
    <property type="project" value="UniProtKB-SubCell"/>
</dbReference>
<evidence type="ECO:0000256" key="1">
    <source>
        <dbReference type="ARBA" id="ARBA00009054"/>
    </source>
</evidence>
<protein>
    <recommendedName>
        <fullName evidence="3 4">Protein GrpE</fullName>
    </recommendedName>
    <alternativeName>
        <fullName evidence="3">HSP-70 cofactor</fullName>
    </alternativeName>
</protein>
<dbReference type="GO" id="GO:0006457">
    <property type="term" value="P:protein folding"/>
    <property type="evidence" value="ECO:0007669"/>
    <property type="project" value="InterPro"/>
</dbReference>
<dbReference type="PROSITE" id="PS01071">
    <property type="entry name" value="GRPE"/>
    <property type="match status" value="1"/>
</dbReference>
<name>A0A939P9W5_9ACTN</name>
<dbReference type="AlphaFoldDB" id="A0A939P9W5"/>
<feature type="region of interest" description="Disordered" evidence="6">
    <location>
        <begin position="1"/>
        <end position="21"/>
    </location>
</feature>
<dbReference type="Pfam" id="PF01025">
    <property type="entry name" value="GrpE"/>
    <property type="match status" value="1"/>
</dbReference>
<dbReference type="GO" id="GO:0051087">
    <property type="term" value="F:protein-folding chaperone binding"/>
    <property type="evidence" value="ECO:0007669"/>
    <property type="project" value="InterPro"/>
</dbReference>
<dbReference type="Gene3D" id="3.90.20.20">
    <property type="match status" value="1"/>
</dbReference>
<accession>A0A939P9W5</accession>
<dbReference type="EMBL" id="JAGEOJ010000006">
    <property type="protein sequence ID" value="MBO2448625.1"/>
    <property type="molecule type" value="Genomic_DNA"/>
</dbReference>
<evidence type="ECO:0000256" key="6">
    <source>
        <dbReference type="SAM" id="MobiDB-lite"/>
    </source>
</evidence>
<dbReference type="RefSeq" id="WP_208256292.1">
    <property type="nucleotide sequence ID" value="NZ_JAGEOJ010000006.1"/>
</dbReference>
<evidence type="ECO:0000313" key="8">
    <source>
        <dbReference type="Proteomes" id="UP000669179"/>
    </source>
</evidence>
<dbReference type="Proteomes" id="UP000669179">
    <property type="component" value="Unassembled WGS sequence"/>
</dbReference>
<proteinExistence type="inferred from homology"/>
<keyword evidence="8" id="KW-1185">Reference proteome</keyword>
<evidence type="ECO:0000313" key="7">
    <source>
        <dbReference type="EMBL" id="MBO2448625.1"/>
    </source>
</evidence>
<keyword evidence="3 4" id="KW-0346">Stress response</keyword>
<sequence>MSSTPNSPPPTDPAQGRPDERVAELEDLWRRTAADLDNARKRFARDLERERRRERARVAAEWLPLLDDLERALEHARSDPESIVAGVQAVRDQAVRLLERLGFPRRDDIGAPFDPARHEAVVVRDDTGAAPGTVVEVLRPGYGDGEAQLRPALVAVASKDEVASEDAKDDR</sequence>
<gene>
    <name evidence="3" type="primary">grpE</name>
    <name evidence="7" type="ORF">J4573_16100</name>
</gene>
<evidence type="ECO:0000256" key="2">
    <source>
        <dbReference type="ARBA" id="ARBA00023186"/>
    </source>
</evidence>
<dbReference type="InterPro" id="IPR009012">
    <property type="entry name" value="GrpE_head"/>
</dbReference>
<evidence type="ECO:0000256" key="5">
    <source>
        <dbReference type="RuleBase" id="RU004478"/>
    </source>
</evidence>
<comment type="caution">
    <text evidence="7">The sequence shown here is derived from an EMBL/GenBank/DDBJ whole genome shotgun (WGS) entry which is preliminary data.</text>
</comment>
<dbReference type="SUPFAM" id="SSF51064">
    <property type="entry name" value="Head domain of nucleotide exchange factor GrpE"/>
    <property type="match status" value="1"/>
</dbReference>
<evidence type="ECO:0000256" key="4">
    <source>
        <dbReference type="RuleBase" id="RU000639"/>
    </source>
</evidence>
<dbReference type="GO" id="GO:0051082">
    <property type="term" value="F:unfolded protein binding"/>
    <property type="evidence" value="ECO:0007669"/>
    <property type="project" value="TreeGrafter"/>
</dbReference>
<dbReference type="PANTHER" id="PTHR21237">
    <property type="entry name" value="GRPE PROTEIN"/>
    <property type="match status" value="1"/>
</dbReference>
<dbReference type="Gene3D" id="2.30.22.10">
    <property type="entry name" value="Head domain of nucleotide exchange factor GrpE"/>
    <property type="match status" value="1"/>
</dbReference>
<comment type="subunit">
    <text evidence="3">Homodimer.</text>
</comment>
<dbReference type="SUPFAM" id="SSF58014">
    <property type="entry name" value="Coiled-coil domain of nucleotide exchange factor GrpE"/>
    <property type="match status" value="1"/>
</dbReference>
<dbReference type="GO" id="GO:0042803">
    <property type="term" value="F:protein homodimerization activity"/>
    <property type="evidence" value="ECO:0007669"/>
    <property type="project" value="InterPro"/>
</dbReference>
<dbReference type="HAMAP" id="MF_01151">
    <property type="entry name" value="GrpE"/>
    <property type="match status" value="1"/>
</dbReference>
<reference evidence="7" key="1">
    <citation type="submission" date="2021-03" db="EMBL/GenBank/DDBJ databases">
        <authorList>
            <person name="Kanchanasin P."/>
            <person name="Saeng-In P."/>
            <person name="Phongsopitanun W."/>
            <person name="Yuki M."/>
            <person name="Kudo T."/>
            <person name="Ohkuma M."/>
            <person name="Tanasupawat S."/>
        </authorList>
    </citation>
    <scope>NUCLEOTIDE SEQUENCE</scope>
    <source>
        <strain evidence="7">GKU 128</strain>
    </source>
</reference>
<organism evidence="7 8">
    <name type="scientific">Actinomadura barringtoniae</name>
    <dbReference type="NCBI Taxonomy" id="1427535"/>
    <lineage>
        <taxon>Bacteria</taxon>
        <taxon>Bacillati</taxon>
        <taxon>Actinomycetota</taxon>
        <taxon>Actinomycetes</taxon>
        <taxon>Streptosporangiales</taxon>
        <taxon>Thermomonosporaceae</taxon>
        <taxon>Actinomadura</taxon>
    </lineage>
</organism>
<dbReference type="InterPro" id="IPR000740">
    <property type="entry name" value="GrpE"/>
</dbReference>
<dbReference type="PRINTS" id="PR00773">
    <property type="entry name" value="GRPEPROTEIN"/>
</dbReference>
<keyword evidence="2 3" id="KW-0143">Chaperone</keyword>
<dbReference type="InterPro" id="IPR013805">
    <property type="entry name" value="GrpE_CC"/>
</dbReference>
<comment type="function">
    <text evidence="3 4">Participates actively in the response to hyperosmotic and heat shock by preventing the aggregation of stress-denatured proteins, in association with DnaK and GrpE. It is the nucleotide exchange factor for DnaK and may function as a thermosensor. Unfolded proteins bind initially to DnaJ; upon interaction with the DnaJ-bound protein, DnaK hydrolyzes its bound ATP, resulting in the formation of a stable complex. GrpE releases ADP from DnaK; ATP binding to DnaK triggers the release of the substrate protein, thus completing the reaction cycle. Several rounds of ATP-dependent interactions between DnaJ, DnaK and GrpE are required for fully efficient folding.</text>
</comment>
<dbReference type="CDD" id="cd00446">
    <property type="entry name" value="GrpE"/>
    <property type="match status" value="1"/>
</dbReference>
<dbReference type="GO" id="GO:0000774">
    <property type="term" value="F:adenyl-nucleotide exchange factor activity"/>
    <property type="evidence" value="ECO:0007669"/>
    <property type="project" value="InterPro"/>
</dbReference>
<keyword evidence="3" id="KW-0963">Cytoplasm</keyword>
<evidence type="ECO:0000256" key="3">
    <source>
        <dbReference type="HAMAP-Rule" id="MF_01151"/>
    </source>
</evidence>
<feature type="compositionally biased region" description="Pro residues" evidence="6">
    <location>
        <begin position="1"/>
        <end position="12"/>
    </location>
</feature>
<dbReference type="PANTHER" id="PTHR21237:SF23">
    <property type="entry name" value="GRPE PROTEIN HOMOLOG, MITOCHONDRIAL"/>
    <property type="match status" value="1"/>
</dbReference>
<comment type="similarity">
    <text evidence="1 3 5">Belongs to the GrpE family.</text>
</comment>